<name>A0A9P6PZ58_9FUNG</name>
<dbReference type="GO" id="GO:0008270">
    <property type="term" value="F:zinc ion binding"/>
    <property type="evidence" value="ECO:0007669"/>
    <property type="project" value="UniProtKB-KW"/>
</dbReference>
<evidence type="ECO:0000313" key="4">
    <source>
        <dbReference type="EMBL" id="KAG0255796.1"/>
    </source>
</evidence>
<dbReference type="Pfam" id="PF13917">
    <property type="entry name" value="zf-CCHC_3"/>
    <property type="match status" value="1"/>
</dbReference>
<dbReference type="InterPro" id="IPR036875">
    <property type="entry name" value="Znf_CCHC_sf"/>
</dbReference>
<evidence type="ECO:0000256" key="2">
    <source>
        <dbReference type="SAM" id="MobiDB-lite"/>
    </source>
</evidence>
<proteinExistence type="predicted"/>
<dbReference type="PROSITE" id="PS50158">
    <property type="entry name" value="ZF_CCHC"/>
    <property type="match status" value="1"/>
</dbReference>
<protein>
    <recommendedName>
        <fullName evidence="3">CCHC-type domain-containing protein</fullName>
    </recommendedName>
</protein>
<evidence type="ECO:0000256" key="1">
    <source>
        <dbReference type="PROSITE-ProRule" id="PRU00047"/>
    </source>
</evidence>
<dbReference type="OrthoDB" id="5596742at2759"/>
<evidence type="ECO:0000259" key="3">
    <source>
        <dbReference type="PROSITE" id="PS50158"/>
    </source>
</evidence>
<feature type="region of interest" description="Disordered" evidence="2">
    <location>
        <begin position="64"/>
        <end position="89"/>
    </location>
</feature>
<keyword evidence="5" id="KW-1185">Reference proteome</keyword>
<dbReference type="GO" id="GO:0003676">
    <property type="term" value="F:nucleic acid binding"/>
    <property type="evidence" value="ECO:0007669"/>
    <property type="project" value="InterPro"/>
</dbReference>
<accession>A0A9P6PZ58</accession>
<keyword evidence="1" id="KW-0479">Metal-binding</keyword>
<sequence>MSDIQKGVQAFERLLKTDEGVKTGTCRKCGGGGHLTFECRNMFKLDDKAKKPKRASRFGFIKGRLGSAAGSPTSQTLDKPEAAASPVSTPPLPTVEIEIEIEIIAFFLPVSVSIAVEFRVQV</sequence>
<evidence type="ECO:0000313" key="5">
    <source>
        <dbReference type="Proteomes" id="UP000807716"/>
    </source>
</evidence>
<dbReference type="EMBL" id="JAAAJB010000441">
    <property type="protein sequence ID" value="KAG0255796.1"/>
    <property type="molecule type" value="Genomic_DNA"/>
</dbReference>
<gene>
    <name evidence="4" type="ORF">DFQ27_006068</name>
</gene>
<organism evidence="4 5">
    <name type="scientific">Actinomortierella ambigua</name>
    <dbReference type="NCBI Taxonomy" id="1343610"/>
    <lineage>
        <taxon>Eukaryota</taxon>
        <taxon>Fungi</taxon>
        <taxon>Fungi incertae sedis</taxon>
        <taxon>Mucoromycota</taxon>
        <taxon>Mortierellomycotina</taxon>
        <taxon>Mortierellomycetes</taxon>
        <taxon>Mortierellales</taxon>
        <taxon>Mortierellaceae</taxon>
        <taxon>Actinomortierella</taxon>
    </lineage>
</organism>
<keyword evidence="1" id="KW-0862">Zinc</keyword>
<reference evidence="4" key="1">
    <citation type="journal article" date="2020" name="Fungal Divers.">
        <title>Resolving the Mortierellaceae phylogeny through synthesis of multi-gene phylogenetics and phylogenomics.</title>
        <authorList>
            <person name="Vandepol N."/>
            <person name="Liber J."/>
            <person name="Desiro A."/>
            <person name="Na H."/>
            <person name="Kennedy M."/>
            <person name="Barry K."/>
            <person name="Grigoriev I.V."/>
            <person name="Miller A.N."/>
            <person name="O'Donnell K."/>
            <person name="Stajich J.E."/>
            <person name="Bonito G."/>
        </authorList>
    </citation>
    <scope>NUCLEOTIDE SEQUENCE</scope>
    <source>
        <strain evidence="4">BC1065</strain>
    </source>
</reference>
<dbReference type="Proteomes" id="UP000807716">
    <property type="component" value="Unassembled WGS sequence"/>
</dbReference>
<dbReference type="InterPro" id="IPR001878">
    <property type="entry name" value="Znf_CCHC"/>
</dbReference>
<dbReference type="SUPFAM" id="SSF57756">
    <property type="entry name" value="Retrovirus zinc finger-like domains"/>
    <property type="match status" value="1"/>
</dbReference>
<keyword evidence="1" id="KW-0863">Zinc-finger</keyword>
<dbReference type="AlphaFoldDB" id="A0A9P6PZ58"/>
<comment type="caution">
    <text evidence="4">The sequence shown here is derived from an EMBL/GenBank/DDBJ whole genome shotgun (WGS) entry which is preliminary data.</text>
</comment>
<feature type="domain" description="CCHC-type" evidence="3">
    <location>
        <begin position="26"/>
        <end position="41"/>
    </location>
</feature>